<accession>A0A4V1Q5J2</accession>
<organism evidence="8 9">
    <name type="scientific">Candolleomyces aberdarensis</name>
    <dbReference type="NCBI Taxonomy" id="2316362"/>
    <lineage>
        <taxon>Eukaryota</taxon>
        <taxon>Fungi</taxon>
        <taxon>Dikarya</taxon>
        <taxon>Basidiomycota</taxon>
        <taxon>Agaricomycotina</taxon>
        <taxon>Agaricomycetes</taxon>
        <taxon>Agaricomycetidae</taxon>
        <taxon>Agaricales</taxon>
        <taxon>Agaricineae</taxon>
        <taxon>Psathyrellaceae</taxon>
        <taxon>Candolleomyces</taxon>
    </lineage>
</organism>
<name>A0A4V1Q5J2_9AGAR</name>
<dbReference type="Pfam" id="PF00447">
    <property type="entry name" value="HSF_DNA-bind"/>
    <property type="match status" value="1"/>
</dbReference>
<dbReference type="InterPro" id="IPR000232">
    <property type="entry name" value="HSF_DNA-bd"/>
</dbReference>
<dbReference type="SMART" id="SM00415">
    <property type="entry name" value="HSF"/>
    <property type="match status" value="1"/>
</dbReference>
<evidence type="ECO:0000256" key="5">
    <source>
        <dbReference type="RuleBase" id="RU004020"/>
    </source>
</evidence>
<feature type="compositionally biased region" description="Low complexity" evidence="6">
    <location>
        <begin position="526"/>
        <end position="543"/>
    </location>
</feature>
<dbReference type="AlphaFoldDB" id="A0A4V1Q5J2"/>
<evidence type="ECO:0000256" key="4">
    <source>
        <dbReference type="ARBA" id="ARBA00023242"/>
    </source>
</evidence>
<protein>
    <recommendedName>
        <fullName evidence="7">HSF-type DNA-binding domain-containing protein</fullName>
    </recommendedName>
</protein>
<dbReference type="EMBL" id="SDEE01000001">
    <property type="protein sequence ID" value="RXW25778.1"/>
    <property type="molecule type" value="Genomic_DNA"/>
</dbReference>
<feature type="domain" description="HSF-type DNA-binding" evidence="7">
    <location>
        <begin position="69"/>
        <end position="580"/>
    </location>
</feature>
<comment type="subcellular location">
    <subcellularLocation>
        <location evidence="1">Nucleus</location>
    </subcellularLocation>
</comment>
<dbReference type="SUPFAM" id="SSF46785">
    <property type="entry name" value="Winged helix' DNA-binding domain"/>
    <property type="match status" value="1"/>
</dbReference>
<dbReference type="GO" id="GO:0003700">
    <property type="term" value="F:DNA-binding transcription factor activity"/>
    <property type="evidence" value="ECO:0007669"/>
    <property type="project" value="InterPro"/>
</dbReference>
<feature type="region of interest" description="Disordered" evidence="6">
    <location>
        <begin position="153"/>
        <end position="235"/>
    </location>
</feature>
<evidence type="ECO:0000313" key="9">
    <source>
        <dbReference type="Proteomes" id="UP000290288"/>
    </source>
</evidence>
<dbReference type="OrthoDB" id="432483at2759"/>
<dbReference type="PRINTS" id="PR00056">
    <property type="entry name" value="HSFDOMAIN"/>
</dbReference>
<dbReference type="InterPro" id="IPR036390">
    <property type="entry name" value="WH_DNA-bd_sf"/>
</dbReference>
<feature type="compositionally biased region" description="Low complexity" evidence="6">
    <location>
        <begin position="30"/>
        <end position="49"/>
    </location>
</feature>
<evidence type="ECO:0000256" key="6">
    <source>
        <dbReference type="SAM" id="MobiDB-lite"/>
    </source>
</evidence>
<dbReference type="GO" id="GO:0043565">
    <property type="term" value="F:sequence-specific DNA binding"/>
    <property type="evidence" value="ECO:0007669"/>
    <property type="project" value="InterPro"/>
</dbReference>
<feature type="compositionally biased region" description="Polar residues" evidence="6">
    <location>
        <begin position="452"/>
        <end position="468"/>
    </location>
</feature>
<evidence type="ECO:0000313" key="8">
    <source>
        <dbReference type="EMBL" id="RXW25778.1"/>
    </source>
</evidence>
<comment type="similarity">
    <text evidence="2 5">Belongs to the HSF family.</text>
</comment>
<dbReference type="Proteomes" id="UP000290288">
    <property type="component" value="Unassembled WGS sequence"/>
</dbReference>
<evidence type="ECO:0000256" key="2">
    <source>
        <dbReference type="ARBA" id="ARBA00006403"/>
    </source>
</evidence>
<dbReference type="Gene3D" id="1.10.10.10">
    <property type="entry name" value="Winged helix-like DNA-binding domain superfamily/Winged helix DNA-binding domain"/>
    <property type="match status" value="1"/>
</dbReference>
<feature type="compositionally biased region" description="Low complexity" evidence="6">
    <location>
        <begin position="1"/>
        <end position="18"/>
    </location>
</feature>
<feature type="region of interest" description="Disordered" evidence="6">
    <location>
        <begin position="514"/>
        <end position="563"/>
    </location>
</feature>
<feature type="region of interest" description="Disordered" evidence="6">
    <location>
        <begin position="1"/>
        <end position="71"/>
    </location>
</feature>
<feature type="compositionally biased region" description="Polar residues" evidence="6">
    <location>
        <begin position="260"/>
        <end position="277"/>
    </location>
</feature>
<evidence type="ECO:0000259" key="7">
    <source>
        <dbReference type="SMART" id="SM00415"/>
    </source>
</evidence>
<keyword evidence="3" id="KW-0238">DNA-binding</keyword>
<feature type="region of interest" description="Disordered" evidence="6">
    <location>
        <begin position="360"/>
        <end position="474"/>
    </location>
</feature>
<reference evidence="8 9" key="1">
    <citation type="submission" date="2019-01" db="EMBL/GenBank/DDBJ databases">
        <title>Draft genome sequence of Psathyrella aberdarensis IHI B618.</title>
        <authorList>
            <person name="Buettner E."/>
            <person name="Kellner H."/>
        </authorList>
    </citation>
    <scope>NUCLEOTIDE SEQUENCE [LARGE SCALE GENOMIC DNA]</scope>
    <source>
        <strain evidence="8 9">IHI B618</strain>
    </source>
</reference>
<feature type="region of interest" description="Disordered" evidence="6">
    <location>
        <begin position="256"/>
        <end position="297"/>
    </location>
</feature>
<dbReference type="InterPro" id="IPR036388">
    <property type="entry name" value="WH-like_DNA-bd_sf"/>
</dbReference>
<feature type="compositionally biased region" description="Polar residues" evidence="6">
    <location>
        <begin position="360"/>
        <end position="376"/>
    </location>
</feature>
<keyword evidence="9" id="KW-1185">Reference proteome</keyword>
<dbReference type="STRING" id="2316362.A0A4V1Q5J2"/>
<proteinExistence type="inferred from homology"/>
<feature type="compositionally biased region" description="Basic residues" evidence="6">
    <location>
        <begin position="171"/>
        <end position="184"/>
    </location>
</feature>
<dbReference type="GO" id="GO:0005634">
    <property type="term" value="C:nucleus"/>
    <property type="evidence" value="ECO:0007669"/>
    <property type="project" value="UniProtKB-SubCell"/>
</dbReference>
<keyword evidence="4" id="KW-0539">Nucleus</keyword>
<comment type="caution">
    <text evidence="8">The sequence shown here is derived from an EMBL/GenBank/DDBJ whole genome shotgun (WGS) entry which is preliminary data.</text>
</comment>
<sequence length="585" mass="63835">MADLYPPSYSRPSQQYQQNMAYPPPQLVANQHSGSSSNSSDDSGDQQQPQQPPSPTKSNSEPPKTETKPQATFLTKLYALLERPENHHMIRWDPAGEHIIVERPEQLALHVLPSIYRQSRFASFSRQLNIYGFMRKVNLRNVDPAIDDPDASTWSHPTLNRHSPPEVVANFKRRVPPRLPKPRKRDTQEAPTIPPPRTSIGMGVPLSVPPGVNPQSHKMGGPPVGRARGFSAPGSFNPLNQGSAWSTNYQRSALPPLTVPSDSSHLSHANMYTSSPHTLHPIPSADDTSSATFSSMSNYSNSNRDLLSSQYSYPEQNGWSFSGNSASNHNGSLSSLLNPSSGGYSRPAAPSINTSYASPFSSMPLQGEHSASSLSPDSRPATGYSMSSVSSMPYDDHMHNDYSRPSSSHRPISPSRPQSSKSSYPALSVRRPRRHSQAMSPYPSPYDHAEQQRPSTSPRPVVEDQSNAGGIPRVRSMIQLPSVDPYGFTPSQADFAYSAIPGAVGTTSSMDISAGDSWNHRNPRPSTSTSSISAASHTSSSQANTPPLTENYGDTDINRFSPDFGFVQMSEHLQPLHYNKTPGEI</sequence>
<evidence type="ECO:0000256" key="3">
    <source>
        <dbReference type="ARBA" id="ARBA00023125"/>
    </source>
</evidence>
<dbReference type="PANTHER" id="PTHR10015">
    <property type="entry name" value="HEAT SHOCK TRANSCRIPTION FACTOR"/>
    <property type="match status" value="1"/>
</dbReference>
<dbReference type="PANTHER" id="PTHR10015:SF427">
    <property type="entry name" value="HEAT SHOCK FACTOR PROTEIN"/>
    <property type="match status" value="1"/>
</dbReference>
<gene>
    <name evidence="8" type="ORF">EST38_g104</name>
</gene>
<feature type="compositionally biased region" description="Low complexity" evidence="6">
    <location>
        <begin position="284"/>
        <end position="297"/>
    </location>
</feature>
<evidence type="ECO:0000256" key="1">
    <source>
        <dbReference type="ARBA" id="ARBA00004123"/>
    </source>
</evidence>
<feature type="compositionally biased region" description="Low complexity" evidence="6">
    <location>
        <begin position="403"/>
        <end position="425"/>
    </location>
</feature>